<organism evidence="2 3">
    <name type="scientific">Rhipicephalus microplus</name>
    <name type="common">Cattle tick</name>
    <name type="synonym">Boophilus microplus</name>
    <dbReference type="NCBI Taxonomy" id="6941"/>
    <lineage>
        <taxon>Eukaryota</taxon>
        <taxon>Metazoa</taxon>
        <taxon>Ecdysozoa</taxon>
        <taxon>Arthropoda</taxon>
        <taxon>Chelicerata</taxon>
        <taxon>Arachnida</taxon>
        <taxon>Acari</taxon>
        <taxon>Parasitiformes</taxon>
        <taxon>Ixodida</taxon>
        <taxon>Ixodoidea</taxon>
        <taxon>Ixodidae</taxon>
        <taxon>Rhipicephalinae</taxon>
        <taxon>Rhipicephalus</taxon>
        <taxon>Boophilus</taxon>
    </lineage>
</organism>
<reference evidence="2" key="2">
    <citation type="submission" date="2021-09" db="EMBL/GenBank/DDBJ databases">
        <authorList>
            <person name="Jia N."/>
            <person name="Wang J."/>
            <person name="Shi W."/>
            <person name="Du L."/>
            <person name="Sun Y."/>
            <person name="Zhan W."/>
            <person name="Jiang J."/>
            <person name="Wang Q."/>
            <person name="Zhang B."/>
            <person name="Ji P."/>
            <person name="Sakyi L.B."/>
            <person name="Cui X."/>
            <person name="Yuan T."/>
            <person name="Jiang B."/>
            <person name="Yang W."/>
            <person name="Lam T.T.-Y."/>
            <person name="Chang Q."/>
            <person name="Ding S."/>
            <person name="Wang X."/>
            <person name="Zhu J."/>
            <person name="Ruan X."/>
            <person name="Zhao L."/>
            <person name="Wei J."/>
            <person name="Que T."/>
            <person name="Du C."/>
            <person name="Cheng J."/>
            <person name="Dai P."/>
            <person name="Han X."/>
            <person name="Huang E."/>
            <person name="Gao Y."/>
            <person name="Liu J."/>
            <person name="Shao H."/>
            <person name="Ye R."/>
            <person name="Li L."/>
            <person name="Wei W."/>
            <person name="Wang X."/>
            <person name="Wang C."/>
            <person name="Huo Q."/>
            <person name="Li W."/>
            <person name="Guo W."/>
            <person name="Chen H."/>
            <person name="Chen S."/>
            <person name="Zhou L."/>
            <person name="Zhou L."/>
            <person name="Ni X."/>
            <person name="Tian J."/>
            <person name="Zhou Y."/>
            <person name="Sheng Y."/>
            <person name="Liu T."/>
            <person name="Pan Y."/>
            <person name="Xia L."/>
            <person name="Li J."/>
            <person name="Zhao F."/>
            <person name="Cao W."/>
        </authorList>
    </citation>
    <scope>NUCLEOTIDE SEQUENCE</scope>
    <source>
        <strain evidence="2">Rmic-2018</strain>
        <tissue evidence="2">Larvae</tissue>
    </source>
</reference>
<evidence type="ECO:0000259" key="1">
    <source>
        <dbReference type="Pfam" id="PF14529"/>
    </source>
</evidence>
<name>A0A9J6ELP1_RHIMP</name>
<keyword evidence="3" id="KW-1185">Reference proteome</keyword>
<dbReference type="SUPFAM" id="SSF56219">
    <property type="entry name" value="DNase I-like"/>
    <property type="match status" value="1"/>
</dbReference>
<dbReference type="AlphaFoldDB" id="A0A9J6ELP1"/>
<feature type="domain" description="Endonuclease/exonuclease/phosphatase" evidence="1">
    <location>
        <begin position="2"/>
        <end position="73"/>
    </location>
</feature>
<dbReference type="GO" id="GO:0003824">
    <property type="term" value="F:catalytic activity"/>
    <property type="evidence" value="ECO:0007669"/>
    <property type="project" value="InterPro"/>
</dbReference>
<evidence type="ECO:0000313" key="3">
    <source>
        <dbReference type="Proteomes" id="UP000821866"/>
    </source>
</evidence>
<dbReference type="InterPro" id="IPR005135">
    <property type="entry name" value="Endo/exonuclease/phosphatase"/>
</dbReference>
<gene>
    <name evidence="2" type="ORF">HPB51_003809</name>
</gene>
<proteinExistence type="predicted"/>
<accession>A0A9J6ELP1</accession>
<dbReference type="EMBL" id="JABSTU010000003">
    <property type="protein sequence ID" value="KAH8034968.1"/>
    <property type="molecule type" value="Genomic_DNA"/>
</dbReference>
<dbReference type="Pfam" id="PF14529">
    <property type="entry name" value="Exo_endo_phos_2"/>
    <property type="match status" value="1"/>
</dbReference>
<reference evidence="2" key="1">
    <citation type="journal article" date="2020" name="Cell">
        <title>Large-Scale Comparative Analyses of Tick Genomes Elucidate Their Genetic Diversity and Vector Capacities.</title>
        <authorList>
            <consortium name="Tick Genome and Microbiome Consortium (TIGMIC)"/>
            <person name="Jia N."/>
            <person name="Wang J."/>
            <person name="Shi W."/>
            <person name="Du L."/>
            <person name="Sun Y."/>
            <person name="Zhan W."/>
            <person name="Jiang J.F."/>
            <person name="Wang Q."/>
            <person name="Zhang B."/>
            <person name="Ji P."/>
            <person name="Bell-Sakyi L."/>
            <person name="Cui X.M."/>
            <person name="Yuan T.T."/>
            <person name="Jiang B.G."/>
            <person name="Yang W.F."/>
            <person name="Lam T.T."/>
            <person name="Chang Q.C."/>
            <person name="Ding S.J."/>
            <person name="Wang X.J."/>
            <person name="Zhu J.G."/>
            <person name="Ruan X.D."/>
            <person name="Zhao L."/>
            <person name="Wei J.T."/>
            <person name="Ye R.Z."/>
            <person name="Que T.C."/>
            <person name="Du C.H."/>
            <person name="Zhou Y.H."/>
            <person name="Cheng J.X."/>
            <person name="Dai P.F."/>
            <person name="Guo W.B."/>
            <person name="Han X.H."/>
            <person name="Huang E.J."/>
            <person name="Li L.F."/>
            <person name="Wei W."/>
            <person name="Gao Y.C."/>
            <person name="Liu J.Z."/>
            <person name="Shao H.Z."/>
            <person name="Wang X."/>
            <person name="Wang C.C."/>
            <person name="Yang T.C."/>
            <person name="Huo Q.B."/>
            <person name="Li W."/>
            <person name="Chen H.Y."/>
            <person name="Chen S.E."/>
            <person name="Zhou L.G."/>
            <person name="Ni X.B."/>
            <person name="Tian J.H."/>
            <person name="Sheng Y."/>
            <person name="Liu T."/>
            <person name="Pan Y.S."/>
            <person name="Xia L.Y."/>
            <person name="Li J."/>
            <person name="Zhao F."/>
            <person name="Cao W.C."/>
        </authorList>
    </citation>
    <scope>NUCLEOTIDE SEQUENCE</scope>
    <source>
        <strain evidence="2">Rmic-2018</strain>
    </source>
</reference>
<dbReference type="InterPro" id="IPR036691">
    <property type="entry name" value="Endo/exonu/phosph_ase_sf"/>
</dbReference>
<dbReference type="Proteomes" id="UP000821866">
    <property type="component" value="Chromosome 11"/>
</dbReference>
<dbReference type="Gene3D" id="3.60.10.10">
    <property type="entry name" value="Endonuclease/exonuclease/phosphatase"/>
    <property type="match status" value="1"/>
</dbReference>
<comment type="caution">
    <text evidence="2">The sequence shown here is derived from an EMBL/GenBank/DDBJ whole genome shotgun (WGS) entry which is preliminary data.</text>
</comment>
<evidence type="ECO:0000313" key="2">
    <source>
        <dbReference type="EMBL" id="KAH8034968.1"/>
    </source>
</evidence>
<sequence>MAWDYDTPTKKGARIHDTAQQHRLSLWNDPLQTTRVGNSVTRDTHLDLTLTLNVRSAEWSCLLETLGSDHHIIQLTVAHTCKPRRIGTAQITEWGSFRGALNVETTIDDIDD</sequence>
<protein>
    <recommendedName>
        <fullName evidence="1">Endonuclease/exonuclease/phosphatase domain-containing protein</fullName>
    </recommendedName>
</protein>